<comment type="caution">
    <text evidence="1">The sequence shown here is derived from an EMBL/GenBank/DDBJ whole genome shotgun (WGS) entry which is preliminary data.</text>
</comment>
<dbReference type="Proteomes" id="UP000562984">
    <property type="component" value="Unassembled WGS sequence"/>
</dbReference>
<name>A0A849A5Y6_9ACTN</name>
<dbReference type="Gene3D" id="3.40.50.300">
    <property type="entry name" value="P-loop containing nucleotide triphosphate hydrolases"/>
    <property type="match status" value="1"/>
</dbReference>
<dbReference type="Pfam" id="PF13671">
    <property type="entry name" value="AAA_33"/>
    <property type="match status" value="1"/>
</dbReference>
<accession>A0A849A5Y6</accession>
<dbReference type="AlphaFoldDB" id="A0A849A5Y6"/>
<evidence type="ECO:0000313" key="1">
    <source>
        <dbReference type="EMBL" id="NNG35467.1"/>
    </source>
</evidence>
<reference evidence="1 2" key="1">
    <citation type="submission" date="2020-05" db="EMBL/GenBank/DDBJ databases">
        <title>Nakamurella sp. DB0629 isolated from air conditioner.</title>
        <authorList>
            <person name="Kim D.H."/>
            <person name="Kim D.-U."/>
        </authorList>
    </citation>
    <scope>NUCLEOTIDE SEQUENCE [LARGE SCALE GENOMIC DNA]</scope>
    <source>
        <strain evidence="1 2">DB0629</strain>
    </source>
</reference>
<organism evidence="1 2">
    <name type="scientific">Nakamurella aerolata</name>
    <dbReference type="NCBI Taxonomy" id="1656892"/>
    <lineage>
        <taxon>Bacteria</taxon>
        <taxon>Bacillati</taxon>
        <taxon>Actinomycetota</taxon>
        <taxon>Actinomycetes</taxon>
        <taxon>Nakamurellales</taxon>
        <taxon>Nakamurellaceae</taxon>
        <taxon>Nakamurella</taxon>
    </lineage>
</organism>
<proteinExistence type="predicted"/>
<dbReference type="RefSeq" id="WP_171199149.1">
    <property type="nucleotide sequence ID" value="NZ_JABEND010000003.1"/>
</dbReference>
<keyword evidence="2" id="KW-1185">Reference proteome</keyword>
<gene>
    <name evidence="1" type="ORF">HKD39_07030</name>
</gene>
<dbReference type="EMBL" id="JABEND010000003">
    <property type="protein sequence ID" value="NNG35467.1"/>
    <property type="molecule type" value="Genomic_DNA"/>
</dbReference>
<dbReference type="InterPro" id="IPR027417">
    <property type="entry name" value="P-loop_NTPase"/>
</dbReference>
<sequence>MADPPPQLPRYLVVSGPPGSGKSTLATELADRTGRVLLSKDVVKETLMDQLPVDSVAQSSRLGRAAAQVILAVARQAPAAVLENAWPADYAVAELLALPGAPESVVELFCRVPKEVAWQRYQQRTDRHPGHFDAQRRPGELYAERQLRPLAGGWRVLVVDTGQPVDVASLLARIAELG</sequence>
<protein>
    <submittedName>
        <fullName evidence="1">AAA family ATPase</fullName>
    </submittedName>
</protein>
<dbReference type="SUPFAM" id="SSF52540">
    <property type="entry name" value="P-loop containing nucleoside triphosphate hydrolases"/>
    <property type="match status" value="1"/>
</dbReference>
<evidence type="ECO:0000313" key="2">
    <source>
        <dbReference type="Proteomes" id="UP000562984"/>
    </source>
</evidence>